<evidence type="ECO:0000256" key="6">
    <source>
        <dbReference type="PIRSR" id="PIRSR000337-1"/>
    </source>
</evidence>
<dbReference type="EMBL" id="JFHD01000004">
    <property type="protein sequence ID" value="KDR32027.1"/>
    <property type="molecule type" value="Genomic_DNA"/>
</dbReference>
<evidence type="ECO:0000256" key="2">
    <source>
        <dbReference type="ARBA" id="ARBA00022643"/>
    </source>
</evidence>
<feature type="binding site" evidence="6">
    <location>
        <position position="149"/>
    </location>
    <ligand>
        <name>FMN</name>
        <dbReference type="ChEBI" id="CHEBI:58210"/>
    </ligand>
</feature>
<evidence type="ECO:0000256" key="5">
    <source>
        <dbReference type="ARBA" id="ARBA00033748"/>
    </source>
</evidence>
<dbReference type="Proteomes" id="UP000027451">
    <property type="component" value="Unassembled WGS sequence"/>
</dbReference>
<feature type="binding site" evidence="6">
    <location>
        <position position="95"/>
    </location>
    <ligand>
        <name>FMN</name>
        <dbReference type="ChEBI" id="CHEBI:58210"/>
    </ligand>
</feature>
<keyword evidence="2 6" id="KW-0288">FMN</keyword>
<dbReference type="AlphaFoldDB" id="A0A656QP69"/>
<dbReference type="InterPro" id="IPR011251">
    <property type="entry name" value="Luciferase-like_dom"/>
</dbReference>
<evidence type="ECO:0000256" key="7">
    <source>
        <dbReference type="SAM" id="MobiDB-lite"/>
    </source>
</evidence>
<organism evidence="9 10">
    <name type="scientific">Caballeronia zhejiangensis</name>
    <dbReference type="NCBI Taxonomy" id="871203"/>
    <lineage>
        <taxon>Bacteria</taxon>
        <taxon>Pseudomonadati</taxon>
        <taxon>Pseudomonadota</taxon>
        <taxon>Betaproteobacteria</taxon>
        <taxon>Burkholderiales</taxon>
        <taxon>Burkholderiaceae</taxon>
        <taxon>Caballeronia</taxon>
    </lineage>
</organism>
<evidence type="ECO:0000256" key="1">
    <source>
        <dbReference type="ARBA" id="ARBA00022630"/>
    </source>
</evidence>
<dbReference type="Gene3D" id="3.20.20.30">
    <property type="entry name" value="Luciferase-like domain"/>
    <property type="match status" value="1"/>
</dbReference>
<feature type="compositionally biased region" description="Polar residues" evidence="7">
    <location>
        <begin position="1"/>
        <end position="17"/>
    </location>
</feature>
<evidence type="ECO:0000256" key="4">
    <source>
        <dbReference type="ARBA" id="ARBA00023033"/>
    </source>
</evidence>
<reference evidence="9 10" key="1">
    <citation type="submission" date="2014-03" db="EMBL/GenBank/DDBJ databases">
        <title>Draft Genome Sequences of Four Burkholderia Strains.</title>
        <authorList>
            <person name="Liu X.Y."/>
            <person name="Li C.X."/>
            <person name="Xu J.H."/>
        </authorList>
    </citation>
    <scope>NUCLEOTIDE SEQUENCE [LARGE SCALE GENOMIC DNA]</scope>
    <source>
        <strain evidence="9 10">OP-1</strain>
    </source>
</reference>
<dbReference type="PANTHER" id="PTHR30011:SF16">
    <property type="entry name" value="C2H2 FINGER DOMAIN TRANSCRIPTION FACTOR (EUROFUNG)-RELATED"/>
    <property type="match status" value="1"/>
</dbReference>
<evidence type="ECO:0000256" key="3">
    <source>
        <dbReference type="ARBA" id="ARBA00023002"/>
    </source>
</evidence>
<evidence type="ECO:0000259" key="8">
    <source>
        <dbReference type="Pfam" id="PF00296"/>
    </source>
</evidence>
<feature type="region of interest" description="Disordered" evidence="7">
    <location>
        <begin position="1"/>
        <end position="20"/>
    </location>
</feature>
<dbReference type="PIRSF" id="PIRSF000337">
    <property type="entry name" value="NTA_MOA"/>
    <property type="match status" value="1"/>
</dbReference>
<name>A0A656QP69_9BURK</name>
<dbReference type="OrthoDB" id="4505903at2"/>
<dbReference type="GO" id="GO:0016705">
    <property type="term" value="F:oxidoreductase activity, acting on paired donors, with incorporation or reduction of molecular oxygen"/>
    <property type="evidence" value="ECO:0007669"/>
    <property type="project" value="InterPro"/>
</dbReference>
<dbReference type="InterPro" id="IPR016215">
    <property type="entry name" value="NTA_MOA"/>
</dbReference>
<dbReference type="GO" id="GO:0004497">
    <property type="term" value="F:monooxygenase activity"/>
    <property type="evidence" value="ECO:0007669"/>
    <property type="project" value="UniProtKB-KW"/>
</dbReference>
<comment type="similarity">
    <text evidence="5">Belongs to the NtaA/SnaA/DszA monooxygenase family.</text>
</comment>
<evidence type="ECO:0000313" key="10">
    <source>
        <dbReference type="Proteomes" id="UP000027451"/>
    </source>
</evidence>
<dbReference type="InterPro" id="IPR036661">
    <property type="entry name" value="Luciferase-like_sf"/>
</dbReference>
<accession>A0A656QP69</accession>
<dbReference type="NCBIfam" id="TIGR03860">
    <property type="entry name" value="FMN_nitrolo"/>
    <property type="match status" value="1"/>
</dbReference>
<proteinExistence type="inferred from homology"/>
<dbReference type="InterPro" id="IPR051260">
    <property type="entry name" value="Diverse_substr_monoxygenases"/>
</dbReference>
<gene>
    <name evidence="9" type="ORF">BG60_25645</name>
</gene>
<keyword evidence="4 9" id="KW-0503">Monooxygenase</keyword>
<feature type="binding site" evidence="6">
    <location>
        <position position="59"/>
    </location>
    <ligand>
        <name>FMN</name>
        <dbReference type="ChEBI" id="CHEBI:58210"/>
    </ligand>
</feature>
<dbReference type="RefSeq" id="WP_008345459.1">
    <property type="nucleotide sequence ID" value="NZ_CP084288.1"/>
</dbReference>
<keyword evidence="10" id="KW-1185">Reference proteome</keyword>
<feature type="domain" description="Luciferase-like" evidence="8">
    <location>
        <begin position="35"/>
        <end position="386"/>
    </location>
</feature>
<dbReference type="SUPFAM" id="SSF51679">
    <property type="entry name" value="Bacterial luciferase-like"/>
    <property type="match status" value="1"/>
</dbReference>
<sequence length="445" mass="48508">MTTTRPRQLHLNTNVTGTGRHPAGWRTLDNPRSIIDLSFFKAIAATAERGKLDAVFLSDTLSLRNHAEGPSQALEPTVLLTALAGATQHVGLIATASTTFNDPFNLARRFASVDHLSGGRIAFNAVTTYDTHAAANFSHEIPLSTEERYARAQEFVEVVTKLWDSWEDDAFVADRPSGRYTDPARVHTIEHRGKYFSVRGPLSVPRSPQGRPVLVQAGSSEGGRALAARFADAVFTAQTTLPTAQAFYAEMKDRVRAHGRNPDHFLLLPGLYPVVGGTEREARERKAELDALLDTDREIARLAGALGLAPDDLSIDAPLPYELIGKVARSDLPRGFIDSTVALAKSGNLTVRDLLDRNPGAHRMIVGTPEQIADDIEQWFQARGADGFNLNADVFPSGLAAFVDHVVPILQRKGIFRRDYEGTTLRDHLGLPRPASQYASSAHAA</sequence>
<feature type="binding site" evidence="6">
    <location>
        <position position="219"/>
    </location>
    <ligand>
        <name>FMN</name>
        <dbReference type="ChEBI" id="CHEBI:58210"/>
    </ligand>
</feature>
<dbReference type="PANTHER" id="PTHR30011">
    <property type="entry name" value="ALKANESULFONATE MONOOXYGENASE-RELATED"/>
    <property type="match status" value="1"/>
</dbReference>
<keyword evidence="3" id="KW-0560">Oxidoreductase</keyword>
<dbReference type="CDD" id="cd01095">
    <property type="entry name" value="Nitrilotriacetate_monoxgenase"/>
    <property type="match status" value="1"/>
</dbReference>
<feature type="binding site" evidence="6">
    <location>
        <position position="220"/>
    </location>
    <ligand>
        <name>FMN</name>
        <dbReference type="ChEBI" id="CHEBI:58210"/>
    </ligand>
</feature>
<keyword evidence="1 6" id="KW-0285">Flavoprotein</keyword>
<dbReference type="Pfam" id="PF00296">
    <property type="entry name" value="Bac_luciferase"/>
    <property type="match status" value="1"/>
</dbReference>
<evidence type="ECO:0000313" key="9">
    <source>
        <dbReference type="EMBL" id="KDR32027.1"/>
    </source>
</evidence>
<protein>
    <submittedName>
        <fullName evidence="9">Monooxygenase</fullName>
    </submittedName>
</protein>
<comment type="caution">
    <text evidence="9">The sequence shown here is derived from an EMBL/GenBank/DDBJ whole genome shotgun (WGS) entry which is preliminary data.</text>
</comment>